<accession>A0A1G6NS27</accession>
<evidence type="ECO:0000313" key="2">
    <source>
        <dbReference type="Proteomes" id="UP000198943"/>
    </source>
</evidence>
<protein>
    <submittedName>
        <fullName evidence="1">Uncharacterized protein</fullName>
    </submittedName>
</protein>
<proteinExistence type="predicted"/>
<dbReference type="RefSeq" id="WP_093731007.1">
    <property type="nucleotide sequence ID" value="NZ_FMYW01000015.1"/>
</dbReference>
<gene>
    <name evidence="1" type="ORF">SAMN04487864_11550</name>
</gene>
<name>A0A1G6NS27_9FIRM</name>
<sequence length="64" mass="7499">MSAYKKFDVTVELRTYDNRVYNTQHFLIKAKDEDEADAIVHNKMVLSHEPRFKIINVKEAESGD</sequence>
<keyword evidence="2" id="KW-1185">Reference proteome</keyword>
<dbReference type="AlphaFoldDB" id="A0A1G6NS27"/>
<evidence type="ECO:0000313" key="1">
    <source>
        <dbReference type="EMBL" id="SDC70116.1"/>
    </source>
</evidence>
<dbReference type="Proteomes" id="UP000198943">
    <property type="component" value="Unassembled WGS sequence"/>
</dbReference>
<dbReference type="EMBL" id="FMYW01000015">
    <property type="protein sequence ID" value="SDC70116.1"/>
    <property type="molecule type" value="Genomic_DNA"/>
</dbReference>
<reference evidence="2" key="1">
    <citation type="submission" date="2016-10" db="EMBL/GenBank/DDBJ databases">
        <authorList>
            <person name="Varghese N."/>
            <person name="Submissions S."/>
        </authorList>
    </citation>
    <scope>NUCLEOTIDE SEQUENCE [LARGE SCALE GENOMIC DNA]</scope>
    <source>
        <strain evidence="2">DSM 11005</strain>
    </source>
</reference>
<organism evidence="1 2">
    <name type="scientific">Succiniclasticum ruminis</name>
    <dbReference type="NCBI Taxonomy" id="40841"/>
    <lineage>
        <taxon>Bacteria</taxon>
        <taxon>Bacillati</taxon>
        <taxon>Bacillota</taxon>
        <taxon>Negativicutes</taxon>
        <taxon>Acidaminococcales</taxon>
        <taxon>Acidaminococcaceae</taxon>
        <taxon>Succiniclasticum</taxon>
    </lineage>
</organism>